<reference evidence="1 2" key="1">
    <citation type="submission" date="2018-02" db="EMBL/GenBank/DDBJ databases">
        <title>Sphingobacterium KA21.</title>
        <authorList>
            <person name="Vasarhelyi B.M."/>
            <person name="Deshmukh S."/>
            <person name="Balint B."/>
            <person name="Kukolya J."/>
        </authorList>
    </citation>
    <scope>NUCLEOTIDE SEQUENCE [LARGE SCALE GENOMIC DNA]</scope>
    <source>
        <strain evidence="1 2">Ka21</strain>
    </source>
</reference>
<proteinExistence type="predicted"/>
<evidence type="ECO:0008006" key="3">
    <source>
        <dbReference type="Google" id="ProtNLM"/>
    </source>
</evidence>
<sequence>MNPTTKFLACALLGFIGLSSCTKTEITPYEEEPAKLISSYKIVNTSNELKGMVNEKEKTITVVIPYGEYYNSLEPEITLASGNTLKADADTLITDVFDYFVNGRDILYPITDQQGKTTTFKLIINTLQPTLEFEEISTSASSPKIFDMSNTSIINTNLGFQIYNTNLLYPYSGNTELNNDLTMGTALIAEDGTEYKFKTAGASPRPGYININLGYIEGYIVPGSSPPIYTMTPPAGLYRLKVRFYNRETTLQYPIRIIYSKPL</sequence>
<evidence type="ECO:0000313" key="2">
    <source>
        <dbReference type="Proteomes" id="UP000618319"/>
    </source>
</evidence>
<evidence type="ECO:0000313" key="1">
    <source>
        <dbReference type="EMBL" id="MBE8721298.1"/>
    </source>
</evidence>
<dbReference type="EMBL" id="PSKQ01000019">
    <property type="protein sequence ID" value="MBE8721298.1"/>
    <property type="molecule type" value="Genomic_DNA"/>
</dbReference>
<comment type="caution">
    <text evidence="1">The sequence shown here is derived from an EMBL/GenBank/DDBJ whole genome shotgun (WGS) entry which is preliminary data.</text>
</comment>
<gene>
    <name evidence="1" type="ORF">C4F40_11240</name>
</gene>
<protein>
    <recommendedName>
        <fullName evidence="3">DUF1735 domain-containing protein</fullName>
    </recommendedName>
</protein>
<dbReference type="RefSeq" id="WP_196938518.1">
    <property type="nucleotide sequence ID" value="NZ_MU158689.1"/>
</dbReference>
<accession>A0ABR9T7J7</accession>
<name>A0ABR9T7J7_9SPHI</name>
<dbReference type="Proteomes" id="UP000618319">
    <property type="component" value="Unassembled WGS sequence"/>
</dbReference>
<dbReference type="Gene3D" id="2.60.40.2340">
    <property type="match status" value="1"/>
</dbReference>
<organism evidence="1 2">
    <name type="scientific">Sphingobacterium pedocola</name>
    <dbReference type="NCBI Taxonomy" id="2082722"/>
    <lineage>
        <taxon>Bacteria</taxon>
        <taxon>Pseudomonadati</taxon>
        <taxon>Bacteroidota</taxon>
        <taxon>Sphingobacteriia</taxon>
        <taxon>Sphingobacteriales</taxon>
        <taxon>Sphingobacteriaceae</taxon>
        <taxon>Sphingobacterium</taxon>
    </lineage>
</organism>
<dbReference type="PROSITE" id="PS51257">
    <property type="entry name" value="PROKAR_LIPOPROTEIN"/>
    <property type="match status" value="1"/>
</dbReference>
<keyword evidence="2" id="KW-1185">Reference proteome</keyword>